<name>A0A0F4JVI1_9ACTN</name>
<reference evidence="1 2" key="1">
    <citation type="submission" date="2015-02" db="EMBL/GenBank/DDBJ databases">
        <authorList>
            <person name="Ju K.-S."/>
            <person name="Doroghazi J.R."/>
            <person name="Metcalf W."/>
        </authorList>
    </citation>
    <scope>NUCLEOTIDE SEQUENCE [LARGE SCALE GENOMIC DNA]</scope>
    <source>
        <strain evidence="1 2">NRRL ISP-5550</strain>
    </source>
</reference>
<dbReference type="Proteomes" id="UP000033551">
    <property type="component" value="Unassembled WGS sequence"/>
</dbReference>
<keyword evidence="2" id="KW-1185">Reference proteome</keyword>
<gene>
    <name evidence="1" type="ORF">VR44_04815</name>
</gene>
<dbReference type="AlphaFoldDB" id="A0A0F4JVI1"/>
<dbReference type="EMBL" id="JZWV01000089">
    <property type="protein sequence ID" value="KJY37859.1"/>
    <property type="molecule type" value="Genomic_DNA"/>
</dbReference>
<protein>
    <submittedName>
        <fullName evidence="1">Uncharacterized protein</fullName>
    </submittedName>
</protein>
<proteinExistence type="predicted"/>
<dbReference type="PATRIC" id="fig|68223.7.peg.1044"/>
<accession>A0A0F4JVI1</accession>
<organism evidence="1 2">
    <name type="scientific">Streptomyces katrae</name>
    <dbReference type="NCBI Taxonomy" id="68223"/>
    <lineage>
        <taxon>Bacteria</taxon>
        <taxon>Bacillati</taxon>
        <taxon>Actinomycetota</taxon>
        <taxon>Actinomycetes</taxon>
        <taxon>Kitasatosporales</taxon>
        <taxon>Streptomycetaceae</taxon>
        <taxon>Streptomyces</taxon>
    </lineage>
</organism>
<comment type="caution">
    <text evidence="1">The sequence shown here is derived from an EMBL/GenBank/DDBJ whole genome shotgun (WGS) entry which is preliminary data.</text>
</comment>
<sequence>MTIRPAWSAPDVRAQEEGWVRGDAGRGFRLDQWEYERERVEGFDYDIGATLVRAADAPDESELKSVLDAWGLPVGLFVHPWETDDPR</sequence>
<dbReference type="OrthoDB" id="3295950at2"/>
<evidence type="ECO:0000313" key="2">
    <source>
        <dbReference type="Proteomes" id="UP000033551"/>
    </source>
</evidence>
<evidence type="ECO:0000313" key="1">
    <source>
        <dbReference type="EMBL" id="KJY37859.1"/>
    </source>
</evidence>